<dbReference type="EMBL" id="ADAS02000026">
    <property type="protein sequence ID" value="OAV95762.1"/>
    <property type="molecule type" value="Genomic_DNA"/>
</dbReference>
<dbReference type="OrthoDB" id="2507164at2759"/>
<keyword evidence="4" id="KW-1185">Reference proteome</keyword>
<reference evidence="3" key="4">
    <citation type="submission" date="2025-05" db="UniProtKB">
        <authorList>
            <consortium name="EnsemblFungi"/>
        </authorList>
    </citation>
    <scope>IDENTIFICATION</scope>
    <source>
        <strain evidence="3">isolate 1-1 / race 1 (BBBD)</strain>
    </source>
</reference>
<reference evidence="2" key="1">
    <citation type="submission" date="2009-11" db="EMBL/GenBank/DDBJ databases">
        <authorList>
            <consortium name="The Broad Institute Genome Sequencing Platform"/>
            <person name="Ward D."/>
            <person name="Feldgarden M."/>
            <person name="Earl A."/>
            <person name="Young S.K."/>
            <person name="Zeng Q."/>
            <person name="Koehrsen M."/>
            <person name="Alvarado L."/>
            <person name="Berlin A."/>
            <person name="Bochicchio J."/>
            <person name="Borenstein D."/>
            <person name="Chapman S.B."/>
            <person name="Chen Z."/>
            <person name="Engels R."/>
            <person name="Freedman E."/>
            <person name="Gellesch M."/>
            <person name="Goldberg J."/>
            <person name="Griggs A."/>
            <person name="Gujja S."/>
            <person name="Heilman E."/>
            <person name="Heiman D."/>
            <person name="Hepburn T."/>
            <person name="Howarth C."/>
            <person name="Jen D."/>
            <person name="Larson L."/>
            <person name="Lewis B."/>
            <person name="Mehta T."/>
            <person name="Park D."/>
            <person name="Pearson M."/>
            <person name="Roberts A."/>
            <person name="Saif S."/>
            <person name="Shea T."/>
            <person name="Shenoy N."/>
            <person name="Sisk P."/>
            <person name="Stolte C."/>
            <person name="Sykes S."/>
            <person name="Thomson T."/>
            <person name="Walk T."/>
            <person name="White J."/>
            <person name="Yandava C."/>
            <person name="Izard J."/>
            <person name="Baranova O.V."/>
            <person name="Blanton J.M."/>
            <person name="Tanner A.C."/>
            <person name="Dewhirst F.E."/>
            <person name="Haas B."/>
            <person name="Nusbaum C."/>
            <person name="Birren B."/>
        </authorList>
    </citation>
    <scope>NUCLEOTIDE SEQUENCE [LARGE SCALE GENOMIC DNA]</scope>
    <source>
        <strain evidence="2">1-1 BBBD Race 1</strain>
    </source>
</reference>
<dbReference type="InterPro" id="IPR040521">
    <property type="entry name" value="KDZ"/>
</dbReference>
<evidence type="ECO:0000313" key="2">
    <source>
        <dbReference type="EMBL" id="OAV95762.1"/>
    </source>
</evidence>
<dbReference type="Pfam" id="PF18802">
    <property type="entry name" value="CxC1"/>
    <property type="match status" value="1"/>
</dbReference>
<feature type="domain" description="CxC1-like cysteine cluster associated with KDZ transposases" evidence="1">
    <location>
        <begin position="9"/>
        <end position="49"/>
    </location>
</feature>
<protein>
    <submittedName>
        <fullName evidence="3">CxC1 domain-containing protein</fullName>
    </submittedName>
</protein>
<reference evidence="3 4" key="3">
    <citation type="journal article" date="2017" name="G3 (Bethesda)">
        <title>Comparative analysis highlights variable genome content of wheat rusts and divergence of the mating loci.</title>
        <authorList>
            <person name="Cuomo C.A."/>
            <person name="Bakkeren G."/>
            <person name="Khalil H.B."/>
            <person name="Panwar V."/>
            <person name="Joly D."/>
            <person name="Linning R."/>
            <person name="Sakthikumar S."/>
            <person name="Song X."/>
            <person name="Adiconis X."/>
            <person name="Fan L."/>
            <person name="Goldberg J.M."/>
            <person name="Levin J.Z."/>
            <person name="Young S."/>
            <person name="Zeng Q."/>
            <person name="Anikster Y."/>
            <person name="Bruce M."/>
            <person name="Wang M."/>
            <person name="Yin C."/>
            <person name="McCallum B."/>
            <person name="Szabo L.J."/>
            <person name="Hulbert S."/>
            <person name="Chen X."/>
            <person name="Fellers J.P."/>
        </authorList>
    </citation>
    <scope>NUCLEOTIDE SEQUENCE</scope>
    <source>
        <strain evidence="4">Isolate 1-1 / race 1 (BBBD)</strain>
        <strain evidence="3">isolate 1-1 / race 1 (BBBD)</strain>
    </source>
</reference>
<organism evidence="2">
    <name type="scientific">Puccinia triticina (isolate 1-1 / race 1 (BBBD))</name>
    <name type="common">Brown leaf rust fungus</name>
    <dbReference type="NCBI Taxonomy" id="630390"/>
    <lineage>
        <taxon>Eukaryota</taxon>
        <taxon>Fungi</taxon>
        <taxon>Dikarya</taxon>
        <taxon>Basidiomycota</taxon>
        <taxon>Pucciniomycotina</taxon>
        <taxon>Pucciniomycetes</taxon>
        <taxon>Pucciniales</taxon>
        <taxon>Pucciniaceae</taxon>
        <taxon>Puccinia</taxon>
    </lineage>
</organism>
<evidence type="ECO:0000313" key="3">
    <source>
        <dbReference type="EnsemblFungi" id="PTTG_26579-t43_1-p1"/>
    </source>
</evidence>
<name>A0A180GTY5_PUCT1</name>
<reference evidence="2" key="2">
    <citation type="submission" date="2016-05" db="EMBL/GenBank/DDBJ databases">
        <title>Comparative analysis highlights variable genome content of wheat rusts and divergence of the mating loci.</title>
        <authorList>
            <person name="Cuomo C.A."/>
            <person name="Bakkeren G."/>
            <person name="Szabo L."/>
            <person name="Khalil H."/>
            <person name="Joly D."/>
            <person name="Goldberg J."/>
            <person name="Young S."/>
            <person name="Zeng Q."/>
            <person name="Fellers J."/>
        </authorList>
    </citation>
    <scope>NUCLEOTIDE SEQUENCE [LARGE SCALE GENOMIC DNA]</scope>
    <source>
        <strain evidence="2">1-1 BBBD Race 1</strain>
    </source>
</reference>
<dbReference type="STRING" id="630390.A0A180GTY5"/>
<evidence type="ECO:0000313" key="4">
    <source>
        <dbReference type="Proteomes" id="UP000005240"/>
    </source>
</evidence>
<dbReference type="PANTHER" id="PTHR33096">
    <property type="entry name" value="CXC2 DOMAIN-CONTAINING PROTEIN"/>
    <property type="match status" value="1"/>
</dbReference>
<dbReference type="PANTHER" id="PTHR33096:SF1">
    <property type="entry name" value="CXC1-LIKE CYSTEINE CLUSTER ASSOCIATED WITH KDZ TRANSPOSASES DOMAIN-CONTAINING PROTEIN"/>
    <property type="match status" value="1"/>
</dbReference>
<dbReference type="EnsemblFungi" id="PTTG_26579-t43_1">
    <property type="protein sequence ID" value="PTTG_26579-t43_1-p1"/>
    <property type="gene ID" value="PTTG_26579"/>
</dbReference>
<dbReference type="Pfam" id="PF18758">
    <property type="entry name" value="KDZ"/>
    <property type="match status" value="1"/>
</dbReference>
<gene>
    <name evidence="2" type="ORF">PTTG_26579</name>
</gene>
<proteinExistence type="predicted"/>
<sequence>MNHYLCSGRRPTAPCTAFSIQLVQYHHLLWQATAVSVSGFIESLSSFLNTWAATPLLNRGSSQKRSHQPPCSDQHKAADNLWNGSTWEKCDNNRLFASKCHHDVPLLMINIYKTGEKLYYLISIIRNLLADFPDSKVGVLYDIGCHLEAHIIKRGLLSDRISDVCFATSVFHAYAHEKLANAEETSQLASDALQILYSTLNPATPGVAYTNTFLKQQWELEKSFHENFNQTREDQRKNLGELLCLQDDLDAAWQRATHTVAQAIVRANTCSDIAKQIVTQQIAIGANQLIDDLTRDQSDLLWKFWHSKTELRQRFLGLVEEKEPLFQVCRSEESTILGTRGNQKLVLAVRKRGDQLCACLESYTKQAQAFITANANDPWAIDINTQRGICILARLKRASKEKQQLGWEAQRAMRWAINCHDQVWSYLGQLCRVTEQSDIPAALQPMLSHQLLSSHQNLSDQLKSAKVLAHSNLIAVSKLQVAWDKAIVAVVRKTTPQSNDDVLLQLWEQQLNKITGSLQFGFLSSIPGDIHDGLLAHFIREGYFPLEP</sequence>
<dbReference type="AlphaFoldDB" id="A0A180GTY5"/>
<dbReference type="Proteomes" id="UP000005240">
    <property type="component" value="Unassembled WGS sequence"/>
</dbReference>
<accession>A0A180GTY5</accession>
<dbReference type="InterPro" id="IPR041320">
    <property type="entry name" value="CxC1"/>
</dbReference>
<dbReference type="VEuPathDB" id="FungiDB:PTTG_26579"/>
<evidence type="ECO:0000259" key="1">
    <source>
        <dbReference type="Pfam" id="PF18802"/>
    </source>
</evidence>